<organism evidence="4 5">
    <name type="scientific">Ditylenchus dipsaci</name>
    <dbReference type="NCBI Taxonomy" id="166011"/>
    <lineage>
        <taxon>Eukaryota</taxon>
        <taxon>Metazoa</taxon>
        <taxon>Ecdysozoa</taxon>
        <taxon>Nematoda</taxon>
        <taxon>Chromadorea</taxon>
        <taxon>Rhabditida</taxon>
        <taxon>Tylenchina</taxon>
        <taxon>Tylenchomorpha</taxon>
        <taxon>Sphaerularioidea</taxon>
        <taxon>Anguinidae</taxon>
        <taxon>Anguininae</taxon>
        <taxon>Ditylenchus</taxon>
    </lineage>
</organism>
<dbReference type="Pfam" id="PF13499">
    <property type="entry name" value="EF-hand_7"/>
    <property type="match status" value="2"/>
</dbReference>
<dbReference type="CDD" id="cd00051">
    <property type="entry name" value="EFh"/>
    <property type="match status" value="1"/>
</dbReference>
<dbReference type="SUPFAM" id="SSF47473">
    <property type="entry name" value="EF-hand"/>
    <property type="match status" value="1"/>
</dbReference>
<feature type="domain" description="EF-hand" evidence="3">
    <location>
        <begin position="146"/>
        <end position="181"/>
    </location>
</feature>
<dbReference type="AlphaFoldDB" id="A0A915DN83"/>
<feature type="domain" description="EF-hand" evidence="3">
    <location>
        <begin position="186"/>
        <end position="221"/>
    </location>
</feature>
<dbReference type="WBParaSite" id="jg21369">
    <property type="protein sequence ID" value="jg21369"/>
    <property type="gene ID" value="jg21369"/>
</dbReference>
<sequence length="261" mass="29100">MVAFQLFTQPTVSLNSEKPRLSLQKLRRTRIGTNTSTHRPSASLGSVGAGALEKAIFHGDEIGSGNDTESRASSSYGIRTLFSHLHTSAVPENNPVNQTHEKLQKLYTKEELRDYQQMFQMFDTDGSGALGNVELKEAMISIGLQASEQEIDELIREVDEDGNGEIDFEEFCHCMKKSQNRVTKATNEEVARQCFEVFDQDGNGLITESEFIYVAKEIGGFSHELAEYVFHELDISSNGHLSSDQFSAIVKDYLQSDTKST</sequence>
<evidence type="ECO:0000313" key="5">
    <source>
        <dbReference type="WBParaSite" id="jg21369"/>
    </source>
</evidence>
<feature type="domain" description="EF-hand" evidence="3">
    <location>
        <begin position="110"/>
        <end position="145"/>
    </location>
</feature>
<name>A0A915DN83_9BILA</name>
<dbReference type="PROSITE" id="PS00018">
    <property type="entry name" value="EF_HAND_1"/>
    <property type="match status" value="3"/>
</dbReference>
<dbReference type="PROSITE" id="PS50222">
    <property type="entry name" value="EF_HAND_2"/>
    <property type="match status" value="3"/>
</dbReference>
<dbReference type="InterPro" id="IPR002048">
    <property type="entry name" value="EF_hand_dom"/>
</dbReference>
<keyword evidence="1" id="KW-0677">Repeat</keyword>
<dbReference type="InterPro" id="IPR011992">
    <property type="entry name" value="EF-hand-dom_pair"/>
</dbReference>
<evidence type="ECO:0000256" key="1">
    <source>
        <dbReference type="ARBA" id="ARBA00022737"/>
    </source>
</evidence>
<dbReference type="FunFam" id="1.10.238.10:FF:000355">
    <property type="entry name" value="Uncharacterized calcium-binding protein B0563.7"/>
    <property type="match status" value="1"/>
</dbReference>
<proteinExistence type="predicted"/>
<keyword evidence="4" id="KW-1185">Reference proteome</keyword>
<keyword evidence="2" id="KW-0106">Calcium</keyword>
<dbReference type="InterPro" id="IPR018247">
    <property type="entry name" value="EF_Hand_1_Ca_BS"/>
</dbReference>
<protein>
    <submittedName>
        <fullName evidence="5">EF-hand domain-containing protein</fullName>
    </submittedName>
</protein>
<evidence type="ECO:0000256" key="2">
    <source>
        <dbReference type="ARBA" id="ARBA00022837"/>
    </source>
</evidence>
<dbReference type="GO" id="GO:0005509">
    <property type="term" value="F:calcium ion binding"/>
    <property type="evidence" value="ECO:0007669"/>
    <property type="project" value="InterPro"/>
</dbReference>
<reference evidence="5" key="1">
    <citation type="submission" date="2022-11" db="UniProtKB">
        <authorList>
            <consortium name="WormBaseParasite"/>
        </authorList>
    </citation>
    <scope>IDENTIFICATION</scope>
</reference>
<dbReference type="PANTHER" id="PTHR23050">
    <property type="entry name" value="CALCIUM BINDING PROTEIN"/>
    <property type="match status" value="1"/>
</dbReference>
<evidence type="ECO:0000313" key="4">
    <source>
        <dbReference type="Proteomes" id="UP000887574"/>
    </source>
</evidence>
<evidence type="ECO:0000259" key="3">
    <source>
        <dbReference type="PROSITE" id="PS50222"/>
    </source>
</evidence>
<accession>A0A915DN83</accession>
<dbReference type="SMART" id="SM00054">
    <property type="entry name" value="EFh"/>
    <property type="match status" value="4"/>
</dbReference>
<dbReference type="Proteomes" id="UP000887574">
    <property type="component" value="Unplaced"/>
</dbReference>
<dbReference type="Gene3D" id="1.10.238.10">
    <property type="entry name" value="EF-hand"/>
    <property type="match status" value="2"/>
</dbReference>
<dbReference type="InterPro" id="IPR050145">
    <property type="entry name" value="Centrin_CML-like"/>
</dbReference>